<dbReference type="EMBL" id="LAZR01000058">
    <property type="protein sequence ID" value="KKN97343.1"/>
    <property type="molecule type" value="Genomic_DNA"/>
</dbReference>
<name>A0A0F9XY86_9ZZZZ</name>
<evidence type="ECO:0000313" key="3">
    <source>
        <dbReference type="EMBL" id="KKN97343.1"/>
    </source>
</evidence>
<keyword evidence="2" id="KW-0812">Transmembrane</keyword>
<feature type="region of interest" description="Disordered" evidence="1">
    <location>
        <begin position="166"/>
        <end position="254"/>
    </location>
</feature>
<dbReference type="Pfam" id="PF00499">
    <property type="entry name" value="Oxidored_q3"/>
    <property type="match status" value="1"/>
</dbReference>
<keyword evidence="2" id="KW-0472">Membrane</keyword>
<keyword evidence="2" id="KW-1133">Transmembrane helix</keyword>
<dbReference type="GO" id="GO:0008137">
    <property type="term" value="F:NADH dehydrogenase (ubiquinone) activity"/>
    <property type="evidence" value="ECO:0007669"/>
    <property type="project" value="InterPro"/>
</dbReference>
<organism evidence="3">
    <name type="scientific">marine sediment metagenome</name>
    <dbReference type="NCBI Taxonomy" id="412755"/>
    <lineage>
        <taxon>unclassified sequences</taxon>
        <taxon>metagenomes</taxon>
        <taxon>ecological metagenomes</taxon>
    </lineage>
</organism>
<evidence type="ECO:0008006" key="4">
    <source>
        <dbReference type="Google" id="ProtNLM"/>
    </source>
</evidence>
<feature type="transmembrane region" description="Helical" evidence="2">
    <location>
        <begin position="94"/>
        <end position="115"/>
    </location>
</feature>
<dbReference type="Gene3D" id="1.20.120.1200">
    <property type="entry name" value="NADH-ubiquinone/plastoquinone oxidoreductase chain 6, subunit NuoJ"/>
    <property type="match status" value="1"/>
</dbReference>
<feature type="transmembrane region" description="Helical" evidence="2">
    <location>
        <begin position="31"/>
        <end position="53"/>
    </location>
</feature>
<dbReference type="InterPro" id="IPR001457">
    <property type="entry name" value="NADH_UbQ/plastoQ_OxRdtase_su6"/>
</dbReference>
<feature type="transmembrane region" description="Helical" evidence="2">
    <location>
        <begin position="135"/>
        <end position="159"/>
    </location>
</feature>
<feature type="compositionally biased region" description="Basic and acidic residues" evidence="1">
    <location>
        <begin position="202"/>
        <end position="231"/>
    </location>
</feature>
<evidence type="ECO:0000256" key="1">
    <source>
        <dbReference type="SAM" id="MobiDB-lite"/>
    </source>
</evidence>
<evidence type="ECO:0000256" key="2">
    <source>
        <dbReference type="SAM" id="Phobius"/>
    </source>
</evidence>
<sequence>MGLIDLAFLALSAVAIVSGWRVFATDSMVRASFLLLLSFTAVGLIILMLAAPYIGIATIFMMAVEMMVMALFMVMFMMNPAGLNPMMMVHQNRFAIGAGIVAFVGLSAAILATDFPTDPVDPSRQVIRELGLEMLGPSMLIFETAGVTLLAAMVGAVVLSARTGRFGRSDEGSRPPGLEVGGEPAGRRVEKASGHGHHHMHGSHDGHEDAEHAEGHPEADGHDADGGESGRRPSLRSDWSAGDRSMTSKTEALS</sequence>
<reference evidence="3" key="1">
    <citation type="journal article" date="2015" name="Nature">
        <title>Complex archaea that bridge the gap between prokaryotes and eukaryotes.</title>
        <authorList>
            <person name="Spang A."/>
            <person name="Saw J.H."/>
            <person name="Jorgensen S.L."/>
            <person name="Zaremba-Niedzwiedzka K."/>
            <person name="Martijn J."/>
            <person name="Lind A.E."/>
            <person name="van Eijk R."/>
            <person name="Schleper C."/>
            <person name="Guy L."/>
            <person name="Ettema T.J."/>
        </authorList>
    </citation>
    <scope>NUCLEOTIDE SEQUENCE</scope>
</reference>
<feature type="compositionally biased region" description="Polar residues" evidence="1">
    <location>
        <begin position="245"/>
        <end position="254"/>
    </location>
</feature>
<dbReference type="AlphaFoldDB" id="A0A0F9XY86"/>
<feature type="transmembrane region" description="Helical" evidence="2">
    <location>
        <begin position="6"/>
        <end position="24"/>
    </location>
</feature>
<feature type="transmembrane region" description="Helical" evidence="2">
    <location>
        <begin position="59"/>
        <end position="82"/>
    </location>
</feature>
<gene>
    <name evidence="3" type="ORF">LCGC14_0157610</name>
</gene>
<accession>A0A0F9XY86</accession>
<comment type="caution">
    <text evidence="3">The sequence shown here is derived from an EMBL/GenBank/DDBJ whole genome shotgun (WGS) entry which is preliminary data.</text>
</comment>
<dbReference type="InterPro" id="IPR042106">
    <property type="entry name" value="Nuo/plastoQ_OxRdtase_6_NuoJ"/>
</dbReference>
<proteinExistence type="predicted"/>
<protein>
    <recommendedName>
        <fullName evidence="4">NADH-quinone oxidoreductase subunit J</fullName>
    </recommendedName>
</protein>